<dbReference type="Proteomes" id="UP000694404">
    <property type="component" value="Unplaced"/>
</dbReference>
<reference evidence="1" key="2">
    <citation type="submission" date="2025-09" db="UniProtKB">
        <authorList>
            <consortium name="Ensembl"/>
        </authorList>
    </citation>
    <scope>IDENTIFICATION</scope>
</reference>
<sequence>LVCLLCFDSEFKLACLVPYGTNSAMQLVVWVWWCAAVIPATWKAETGRSLEPRGSGLWCAMPIRCPVPLTV</sequence>
<protein>
    <submittedName>
        <fullName evidence="1">Uncharacterized protein</fullName>
    </submittedName>
</protein>
<dbReference type="GeneTree" id="ENSGT01060000251205"/>
<accession>A0A8C0JDU7</accession>
<evidence type="ECO:0000313" key="2">
    <source>
        <dbReference type="Proteomes" id="UP000694404"/>
    </source>
</evidence>
<dbReference type="OMA" id="SGLWCAM"/>
<reference evidence="1" key="1">
    <citation type="submission" date="2025-08" db="UniProtKB">
        <authorList>
            <consortium name="Ensembl"/>
        </authorList>
    </citation>
    <scope>IDENTIFICATION</scope>
</reference>
<name>A0A8C0JDU7_CHEAB</name>
<proteinExistence type="predicted"/>
<organism evidence="1 2">
    <name type="scientific">Chelonoidis abingdonii</name>
    <name type="common">Abingdon island giant tortoise</name>
    <name type="synonym">Testudo abingdonii</name>
    <dbReference type="NCBI Taxonomy" id="106734"/>
    <lineage>
        <taxon>Eukaryota</taxon>
        <taxon>Metazoa</taxon>
        <taxon>Chordata</taxon>
        <taxon>Craniata</taxon>
        <taxon>Vertebrata</taxon>
        <taxon>Euteleostomi</taxon>
        <taxon>Archelosauria</taxon>
        <taxon>Testudinata</taxon>
        <taxon>Testudines</taxon>
        <taxon>Cryptodira</taxon>
        <taxon>Durocryptodira</taxon>
        <taxon>Testudinoidea</taxon>
        <taxon>Testudinidae</taxon>
        <taxon>Chelonoidis</taxon>
    </lineage>
</organism>
<keyword evidence="2" id="KW-1185">Reference proteome</keyword>
<dbReference type="AlphaFoldDB" id="A0A8C0JDU7"/>
<evidence type="ECO:0000313" key="1">
    <source>
        <dbReference type="Ensembl" id="ENSCABP00000030873.1"/>
    </source>
</evidence>
<dbReference type="Ensembl" id="ENSCABT00000033835.1">
    <property type="protein sequence ID" value="ENSCABP00000030873.1"/>
    <property type="gene ID" value="ENSCABG00000022567.1"/>
</dbReference>